<dbReference type="AlphaFoldDB" id="A0AAV3YYY4"/>
<dbReference type="EMBL" id="BLXT01001716">
    <property type="protein sequence ID" value="GFN87565.1"/>
    <property type="molecule type" value="Genomic_DNA"/>
</dbReference>
<organism evidence="1 2">
    <name type="scientific">Plakobranchus ocellatus</name>
    <dbReference type="NCBI Taxonomy" id="259542"/>
    <lineage>
        <taxon>Eukaryota</taxon>
        <taxon>Metazoa</taxon>
        <taxon>Spiralia</taxon>
        <taxon>Lophotrochozoa</taxon>
        <taxon>Mollusca</taxon>
        <taxon>Gastropoda</taxon>
        <taxon>Heterobranchia</taxon>
        <taxon>Euthyneura</taxon>
        <taxon>Panpulmonata</taxon>
        <taxon>Sacoglossa</taxon>
        <taxon>Placobranchoidea</taxon>
        <taxon>Plakobranchidae</taxon>
        <taxon>Plakobranchus</taxon>
    </lineage>
</organism>
<sequence length="113" mass="12782">MVLDSEEESRVQEQCRKILNFNNCFNCTNSGQTLRHRLRTSLKLTFLMHQNESHTLEYSAFSLISSSRKASLTIYPAIGGTVNRKFASDVKGVFCHGFALQQYCPGLMEGLKT</sequence>
<evidence type="ECO:0000313" key="2">
    <source>
        <dbReference type="Proteomes" id="UP000735302"/>
    </source>
</evidence>
<name>A0AAV3YYY4_9GAST</name>
<keyword evidence="2" id="KW-1185">Reference proteome</keyword>
<accession>A0AAV3YYY4</accession>
<evidence type="ECO:0000313" key="1">
    <source>
        <dbReference type="EMBL" id="GFN87565.1"/>
    </source>
</evidence>
<comment type="caution">
    <text evidence="1">The sequence shown here is derived from an EMBL/GenBank/DDBJ whole genome shotgun (WGS) entry which is preliminary data.</text>
</comment>
<protein>
    <submittedName>
        <fullName evidence="1">Uncharacterized protein</fullName>
    </submittedName>
</protein>
<proteinExistence type="predicted"/>
<dbReference type="Proteomes" id="UP000735302">
    <property type="component" value="Unassembled WGS sequence"/>
</dbReference>
<reference evidence="1 2" key="1">
    <citation type="journal article" date="2021" name="Elife">
        <title>Chloroplast acquisition without the gene transfer in kleptoplastic sea slugs, Plakobranchus ocellatus.</title>
        <authorList>
            <person name="Maeda T."/>
            <person name="Takahashi S."/>
            <person name="Yoshida T."/>
            <person name="Shimamura S."/>
            <person name="Takaki Y."/>
            <person name="Nagai Y."/>
            <person name="Toyoda A."/>
            <person name="Suzuki Y."/>
            <person name="Arimoto A."/>
            <person name="Ishii H."/>
            <person name="Satoh N."/>
            <person name="Nishiyama T."/>
            <person name="Hasebe M."/>
            <person name="Maruyama T."/>
            <person name="Minagawa J."/>
            <person name="Obokata J."/>
            <person name="Shigenobu S."/>
        </authorList>
    </citation>
    <scope>NUCLEOTIDE SEQUENCE [LARGE SCALE GENOMIC DNA]</scope>
</reference>
<gene>
    <name evidence="1" type="ORF">PoB_001407100</name>
</gene>